<dbReference type="SUPFAM" id="SSF57829">
    <property type="entry name" value="Zn-binding ribosomal proteins"/>
    <property type="match status" value="1"/>
</dbReference>
<dbReference type="GO" id="GO:0003735">
    <property type="term" value="F:structural constituent of ribosome"/>
    <property type="evidence" value="ECO:0007669"/>
    <property type="project" value="InterPro"/>
</dbReference>
<dbReference type="InterPro" id="IPR011332">
    <property type="entry name" value="Ribosomal_zn-bd"/>
</dbReference>
<proteinExistence type="inferred from homology"/>
<name>A0A383F530_9ZZZZ</name>
<dbReference type="Pfam" id="PF01783">
    <property type="entry name" value="Ribosomal_L32p"/>
    <property type="match status" value="1"/>
</dbReference>
<dbReference type="PANTHER" id="PTHR35534:SF1">
    <property type="entry name" value="LARGE RIBOSOMAL SUBUNIT PROTEIN BL32"/>
    <property type="match status" value="1"/>
</dbReference>
<dbReference type="InterPro" id="IPR002677">
    <property type="entry name" value="Ribosomal_bL32"/>
</dbReference>
<protein>
    <recommendedName>
        <fullName evidence="5">50S ribosomal protein L32</fullName>
    </recommendedName>
</protein>
<comment type="similarity">
    <text evidence="1">Belongs to the bacterial ribosomal protein bL32 family.</text>
</comment>
<dbReference type="GO" id="GO:0006412">
    <property type="term" value="P:translation"/>
    <property type="evidence" value="ECO:0007669"/>
    <property type="project" value="InterPro"/>
</dbReference>
<evidence type="ECO:0000256" key="3">
    <source>
        <dbReference type="ARBA" id="ARBA00023274"/>
    </source>
</evidence>
<sequence length="60" mass="6690">MAVPKNKTSHSKRDHRRGHVHLKAPALSTCSNCGAMIRPQRVCPECGYFKGVQVVETKEN</sequence>
<dbReference type="PANTHER" id="PTHR35534">
    <property type="entry name" value="50S RIBOSOMAL PROTEIN L32"/>
    <property type="match status" value="1"/>
</dbReference>
<dbReference type="AlphaFoldDB" id="A0A383F530"/>
<dbReference type="GO" id="GO:0015934">
    <property type="term" value="C:large ribosomal subunit"/>
    <property type="evidence" value="ECO:0007669"/>
    <property type="project" value="InterPro"/>
</dbReference>
<keyword evidence="2" id="KW-0689">Ribosomal protein</keyword>
<dbReference type="HAMAP" id="MF_00340">
    <property type="entry name" value="Ribosomal_bL32"/>
    <property type="match status" value="1"/>
</dbReference>
<dbReference type="NCBIfam" id="TIGR01031">
    <property type="entry name" value="rpmF_bact"/>
    <property type="match status" value="1"/>
</dbReference>
<keyword evidence="3" id="KW-0687">Ribonucleoprotein</keyword>
<evidence type="ECO:0000256" key="2">
    <source>
        <dbReference type="ARBA" id="ARBA00022980"/>
    </source>
</evidence>
<evidence type="ECO:0008006" key="5">
    <source>
        <dbReference type="Google" id="ProtNLM"/>
    </source>
</evidence>
<dbReference type="EMBL" id="UINC01231612">
    <property type="protein sequence ID" value="SVE64217.1"/>
    <property type="molecule type" value="Genomic_DNA"/>
</dbReference>
<gene>
    <name evidence="4" type="ORF">METZ01_LOCUS517071</name>
</gene>
<evidence type="ECO:0000256" key="1">
    <source>
        <dbReference type="ARBA" id="ARBA00008560"/>
    </source>
</evidence>
<organism evidence="4">
    <name type="scientific">marine metagenome</name>
    <dbReference type="NCBI Taxonomy" id="408172"/>
    <lineage>
        <taxon>unclassified sequences</taxon>
        <taxon>metagenomes</taxon>
        <taxon>ecological metagenomes</taxon>
    </lineage>
</organism>
<accession>A0A383F530</accession>
<reference evidence="4" key="1">
    <citation type="submission" date="2018-05" db="EMBL/GenBank/DDBJ databases">
        <authorList>
            <person name="Lanie J.A."/>
            <person name="Ng W.-L."/>
            <person name="Kazmierczak K.M."/>
            <person name="Andrzejewski T.M."/>
            <person name="Davidsen T.M."/>
            <person name="Wayne K.J."/>
            <person name="Tettelin H."/>
            <person name="Glass J.I."/>
            <person name="Rusch D."/>
            <person name="Podicherti R."/>
            <person name="Tsui H.-C.T."/>
            <person name="Winkler M.E."/>
        </authorList>
    </citation>
    <scope>NUCLEOTIDE SEQUENCE</scope>
</reference>
<evidence type="ECO:0000313" key="4">
    <source>
        <dbReference type="EMBL" id="SVE64217.1"/>
    </source>
</evidence>
<dbReference type="InterPro" id="IPR044957">
    <property type="entry name" value="Ribosomal_bL32_bact"/>
</dbReference>
<dbReference type="Gene3D" id="1.20.5.640">
    <property type="entry name" value="Single helix bin"/>
    <property type="match status" value="1"/>
</dbReference>